<evidence type="ECO:0000256" key="1">
    <source>
        <dbReference type="SAM" id="SignalP"/>
    </source>
</evidence>
<dbReference type="Proteomes" id="UP000183040">
    <property type="component" value="Unassembled WGS sequence"/>
</dbReference>
<dbReference type="RefSeq" id="WP_074708016.1">
    <property type="nucleotide sequence ID" value="NZ_FNRP01000028.1"/>
</dbReference>
<name>A0A1H4GG88_9BACE</name>
<dbReference type="AlphaFoldDB" id="A0A1H4GG88"/>
<evidence type="ECO:0000313" key="2">
    <source>
        <dbReference type="EMBL" id="SEB07732.1"/>
    </source>
</evidence>
<dbReference type="EMBL" id="FNRP01000028">
    <property type="protein sequence ID" value="SEB07732.1"/>
    <property type="molecule type" value="Genomic_DNA"/>
</dbReference>
<gene>
    <name evidence="2" type="ORF">SAMN04487924_12864</name>
</gene>
<accession>A0A1H4GG88</accession>
<keyword evidence="1" id="KW-0732">Signal</keyword>
<organism evidence="2 3">
    <name type="scientific">Bacteroides xylanisolvens</name>
    <dbReference type="NCBI Taxonomy" id="371601"/>
    <lineage>
        <taxon>Bacteria</taxon>
        <taxon>Pseudomonadati</taxon>
        <taxon>Bacteroidota</taxon>
        <taxon>Bacteroidia</taxon>
        <taxon>Bacteroidales</taxon>
        <taxon>Bacteroidaceae</taxon>
        <taxon>Bacteroides</taxon>
    </lineage>
</organism>
<evidence type="ECO:0000313" key="3">
    <source>
        <dbReference type="Proteomes" id="UP000183040"/>
    </source>
</evidence>
<proteinExistence type="predicted"/>
<feature type="signal peptide" evidence="1">
    <location>
        <begin position="1"/>
        <end position="21"/>
    </location>
</feature>
<reference evidence="2 3" key="1">
    <citation type="submission" date="2016-10" db="EMBL/GenBank/DDBJ databases">
        <authorList>
            <person name="de Groot N.N."/>
        </authorList>
    </citation>
    <scope>NUCLEOTIDE SEQUENCE [LARGE SCALE GENOMIC DNA]</scope>
    <source>
        <strain evidence="2 3">NLAE-zl-G339</strain>
    </source>
</reference>
<sequence>MKQRCIIIIMFICLMPGVAKAQWTFDILSVEAYINDHKKQRSLLLARSTLEHSNKLLHEYTSDEVGGYKNLNVDLDKYTRAFDVIDVMYQSLRTALNARSTYSEVSQRIVDYKNLLTDFNEKVVKRKHIELADTLIISINARMIENVAEEGEHLFRSLSDLVLYATGAAACSTADLMLVLDAINNSMDNIEKLLNRGYYETWRYIQLRIGYWKEKVYRKKSKQQIINDAFGRWKDAGYNYNNY</sequence>
<protein>
    <recommendedName>
        <fullName evidence="4">DUF4141 domain-containing protein</fullName>
    </recommendedName>
</protein>
<evidence type="ECO:0008006" key="4">
    <source>
        <dbReference type="Google" id="ProtNLM"/>
    </source>
</evidence>
<feature type="chain" id="PRO_5010230996" description="DUF4141 domain-containing protein" evidence="1">
    <location>
        <begin position="22"/>
        <end position="243"/>
    </location>
</feature>